<sequence length="117" mass="13849">MNASLAVLDFSTDSQINPFYSEFLAFWRSLLLDSIAQYEKYVDLANLILPKKNNYRTRISELNLMISKSKANSTKFKKLLYHHAITKPKTDSKIHDWNKNNMLLDDRITEYNQRMEK</sequence>
<protein>
    <submittedName>
        <fullName evidence="1">Uncharacterized protein</fullName>
    </submittedName>
</protein>
<name>A0A2T9YGK0_9FUNG</name>
<reference evidence="1 2" key="1">
    <citation type="journal article" date="2018" name="MBio">
        <title>Comparative Genomics Reveals the Core Gene Toolbox for the Fungus-Insect Symbiosis.</title>
        <authorList>
            <person name="Wang Y."/>
            <person name="Stata M."/>
            <person name="Wang W."/>
            <person name="Stajich J.E."/>
            <person name="White M.M."/>
            <person name="Moncalvo J.M."/>
        </authorList>
    </citation>
    <scope>NUCLEOTIDE SEQUENCE [LARGE SCALE GENOMIC DNA]</scope>
    <source>
        <strain evidence="1 2">SC-DP-2</strain>
    </source>
</reference>
<dbReference type="AlphaFoldDB" id="A0A2T9YGK0"/>
<evidence type="ECO:0000313" key="1">
    <source>
        <dbReference type="EMBL" id="PVU91488.1"/>
    </source>
</evidence>
<feature type="non-terminal residue" evidence="1">
    <location>
        <position position="117"/>
    </location>
</feature>
<comment type="caution">
    <text evidence="1">The sequence shown here is derived from an EMBL/GenBank/DDBJ whole genome shotgun (WGS) entry which is preliminary data.</text>
</comment>
<proteinExistence type="predicted"/>
<organism evidence="1 2">
    <name type="scientific">Smittium megazygosporum</name>
    <dbReference type="NCBI Taxonomy" id="133381"/>
    <lineage>
        <taxon>Eukaryota</taxon>
        <taxon>Fungi</taxon>
        <taxon>Fungi incertae sedis</taxon>
        <taxon>Zoopagomycota</taxon>
        <taxon>Kickxellomycotina</taxon>
        <taxon>Harpellomycetes</taxon>
        <taxon>Harpellales</taxon>
        <taxon>Legeriomycetaceae</taxon>
        <taxon>Smittium</taxon>
    </lineage>
</organism>
<dbReference type="EMBL" id="MBFS01002864">
    <property type="protein sequence ID" value="PVU91488.1"/>
    <property type="molecule type" value="Genomic_DNA"/>
</dbReference>
<gene>
    <name evidence="1" type="ORF">BB560_006119</name>
</gene>
<accession>A0A2T9YGK0</accession>
<dbReference type="Proteomes" id="UP000245609">
    <property type="component" value="Unassembled WGS sequence"/>
</dbReference>
<evidence type="ECO:0000313" key="2">
    <source>
        <dbReference type="Proteomes" id="UP000245609"/>
    </source>
</evidence>
<keyword evidence="2" id="KW-1185">Reference proteome</keyword>